<dbReference type="Proteomes" id="UP000192257">
    <property type="component" value="Unassembled WGS sequence"/>
</dbReference>
<dbReference type="OrthoDB" id="542522at2759"/>
<dbReference type="SUPFAM" id="SSF55073">
    <property type="entry name" value="Nucleotide cyclase"/>
    <property type="match status" value="1"/>
</dbReference>
<keyword evidence="2" id="KW-1185">Reference proteome</keyword>
<sequence>VLLTRAAYMALSTAEREQLDVTALGAVALRGVPKPVEMYQLDVVPGRTFAALRLDREFVGLDENESENLSGSSALESEILSCKQNPLVPLLTDLFAPLPLQQRLKLLQMIGERWNIVAPSMKSNSPIDVCLYIICRLSEKLGRACRWKAELLRSGVDLDVVSLLGGIANDMGNLQGDNSSAFASSVTSSFQGPFCERSLADRSV</sequence>
<dbReference type="GeneID" id="39990888"/>
<gene>
    <name evidence="1" type="ORF">TM35_000661050</name>
</gene>
<name>A0A1X0NFN7_9TRYP</name>
<proteinExistence type="predicted"/>
<dbReference type="RefSeq" id="XP_028877592.1">
    <property type="nucleotide sequence ID" value="XM_029031108.1"/>
</dbReference>
<evidence type="ECO:0000313" key="1">
    <source>
        <dbReference type="EMBL" id="ORC83526.1"/>
    </source>
</evidence>
<dbReference type="AlphaFoldDB" id="A0A1X0NFN7"/>
<keyword evidence="1" id="KW-0675">Receptor</keyword>
<feature type="non-terminal residue" evidence="1">
    <location>
        <position position="204"/>
    </location>
</feature>
<dbReference type="InterPro" id="IPR029787">
    <property type="entry name" value="Nucleotide_cyclase"/>
</dbReference>
<accession>A0A1X0NFN7</accession>
<feature type="non-terminal residue" evidence="1">
    <location>
        <position position="1"/>
    </location>
</feature>
<organism evidence="1 2">
    <name type="scientific">Trypanosoma theileri</name>
    <dbReference type="NCBI Taxonomy" id="67003"/>
    <lineage>
        <taxon>Eukaryota</taxon>
        <taxon>Discoba</taxon>
        <taxon>Euglenozoa</taxon>
        <taxon>Kinetoplastea</taxon>
        <taxon>Metakinetoplastina</taxon>
        <taxon>Trypanosomatida</taxon>
        <taxon>Trypanosomatidae</taxon>
        <taxon>Trypanosoma</taxon>
    </lineage>
</organism>
<dbReference type="VEuPathDB" id="TriTrypDB:TM35_000661050"/>
<reference evidence="1 2" key="1">
    <citation type="submission" date="2017-03" db="EMBL/GenBank/DDBJ databases">
        <title>An alternative strategy for trypanosome survival in the mammalian bloodstream revealed through genome and transcriptome analysis of the ubiquitous bovine parasite Trypanosoma (Megatrypanum) theileri.</title>
        <authorList>
            <person name="Kelly S."/>
            <person name="Ivens A."/>
            <person name="Mott A."/>
            <person name="O'Neill E."/>
            <person name="Emms D."/>
            <person name="Macleod O."/>
            <person name="Voorheis P."/>
            <person name="Matthews J."/>
            <person name="Matthews K."/>
            <person name="Carrington M."/>
        </authorList>
    </citation>
    <scope>NUCLEOTIDE SEQUENCE [LARGE SCALE GENOMIC DNA]</scope>
    <source>
        <strain evidence="1">Edinburgh</strain>
    </source>
</reference>
<protein>
    <submittedName>
        <fullName evidence="1">Receptor-type adenylate cyclase</fullName>
    </submittedName>
</protein>
<evidence type="ECO:0000313" key="2">
    <source>
        <dbReference type="Proteomes" id="UP000192257"/>
    </source>
</evidence>
<dbReference type="Gene3D" id="3.30.70.1230">
    <property type="entry name" value="Nucleotide cyclase"/>
    <property type="match status" value="1"/>
</dbReference>
<comment type="caution">
    <text evidence="1">The sequence shown here is derived from an EMBL/GenBank/DDBJ whole genome shotgun (WGS) entry which is preliminary data.</text>
</comment>
<dbReference type="EMBL" id="NBCO01000066">
    <property type="protein sequence ID" value="ORC83526.1"/>
    <property type="molecule type" value="Genomic_DNA"/>
</dbReference>